<dbReference type="Pfam" id="PF11951">
    <property type="entry name" value="Fungal_trans_2"/>
    <property type="match status" value="1"/>
</dbReference>
<organism evidence="1 2">
    <name type="scientific">Lachnellula suecica</name>
    <dbReference type="NCBI Taxonomy" id="602035"/>
    <lineage>
        <taxon>Eukaryota</taxon>
        <taxon>Fungi</taxon>
        <taxon>Dikarya</taxon>
        <taxon>Ascomycota</taxon>
        <taxon>Pezizomycotina</taxon>
        <taxon>Leotiomycetes</taxon>
        <taxon>Helotiales</taxon>
        <taxon>Lachnaceae</taxon>
        <taxon>Lachnellula</taxon>
    </lineage>
</organism>
<reference evidence="1 2" key="1">
    <citation type="submission" date="2018-05" db="EMBL/GenBank/DDBJ databases">
        <title>Genome sequencing and assembly of the regulated plant pathogen Lachnellula willkommii and related sister species for the development of diagnostic species identification markers.</title>
        <authorList>
            <person name="Giroux E."/>
            <person name="Bilodeau G."/>
        </authorList>
    </citation>
    <scope>NUCLEOTIDE SEQUENCE [LARGE SCALE GENOMIC DNA]</scope>
    <source>
        <strain evidence="1 2">CBS 268.59</strain>
    </source>
</reference>
<dbReference type="PANTHER" id="PTHR47784:SF5">
    <property type="entry name" value="STEROL UPTAKE CONTROL PROTEIN 2"/>
    <property type="match status" value="1"/>
</dbReference>
<comment type="caution">
    <text evidence="1">The sequence shown here is derived from an EMBL/GenBank/DDBJ whole genome shotgun (WGS) entry which is preliminary data.</text>
</comment>
<dbReference type="AlphaFoldDB" id="A0A8T9C978"/>
<dbReference type="InterPro" id="IPR021858">
    <property type="entry name" value="Fun_TF"/>
</dbReference>
<evidence type="ECO:0000313" key="2">
    <source>
        <dbReference type="Proteomes" id="UP000469558"/>
    </source>
</evidence>
<keyword evidence="2" id="KW-1185">Reference proteome</keyword>
<dbReference type="InterPro" id="IPR053157">
    <property type="entry name" value="Sterol_Uptake_Regulator"/>
</dbReference>
<sequence>MVHCIWMAGPILEPRMSYKRNKEVPLCHDGLFNEFQITVVDLLQHYLTSTSLTLANNDETVTTWRIDIPQLAQQYPFLKHGILACSALHLAHLNPSRRRSYLIAAASHQDIAMPLFRSESANVNEKNCHAVFAFAHVLAAYAFASEKEDERLLLVDTNSPDVVSNWLFFLRSGCDLVASIWECVETGPLKPLICVWEFPIEVEEGLKTQLSEHLLAVIPPKDSDDAWLDGVCQTYKDAAIEVGYAFACADFLGKSFNAWDALRTWPMRLSFEYMFLLNESHPGALIIFAHYCVLLKRLEGLWYLEGRAMRLLSHIWQRLDVRWHSYIRWPVEEIGLPWEKL</sequence>
<evidence type="ECO:0000313" key="1">
    <source>
        <dbReference type="EMBL" id="TVY75906.1"/>
    </source>
</evidence>
<dbReference type="PANTHER" id="PTHR47784">
    <property type="entry name" value="STEROL UPTAKE CONTROL PROTEIN 2"/>
    <property type="match status" value="1"/>
</dbReference>
<dbReference type="GO" id="GO:0001228">
    <property type="term" value="F:DNA-binding transcription activator activity, RNA polymerase II-specific"/>
    <property type="evidence" value="ECO:0007669"/>
    <property type="project" value="TreeGrafter"/>
</dbReference>
<dbReference type="OrthoDB" id="416217at2759"/>
<gene>
    <name evidence="1" type="primary">UPC2_13</name>
    <name evidence="1" type="ORF">LSUE1_G007218</name>
</gene>
<dbReference type="EMBL" id="QGMK01000917">
    <property type="protein sequence ID" value="TVY75906.1"/>
    <property type="molecule type" value="Genomic_DNA"/>
</dbReference>
<accession>A0A8T9C978</accession>
<proteinExistence type="predicted"/>
<name>A0A8T9C978_9HELO</name>
<protein>
    <submittedName>
        <fullName evidence="1">Sterol uptake control protein</fullName>
    </submittedName>
</protein>
<dbReference type="Proteomes" id="UP000469558">
    <property type="component" value="Unassembled WGS sequence"/>
</dbReference>